<name>G9NP71_HYPAI</name>
<evidence type="ECO:0000313" key="2">
    <source>
        <dbReference type="Proteomes" id="UP000005426"/>
    </source>
</evidence>
<dbReference type="HOGENOM" id="CLU_1402613_0_0_1"/>
<dbReference type="Proteomes" id="UP000005426">
    <property type="component" value="Unassembled WGS sequence"/>
</dbReference>
<keyword evidence="2" id="KW-1185">Reference proteome</keyword>
<proteinExistence type="predicted"/>
<gene>
    <name evidence="1" type="ORF">TRIATDRAFT_306551</name>
</gene>
<dbReference type="OrthoDB" id="412788at2759"/>
<protein>
    <submittedName>
        <fullName evidence="1">Uncharacterized protein</fullName>
    </submittedName>
</protein>
<comment type="caution">
    <text evidence="1">The sequence shown here is derived from an EMBL/GenBank/DDBJ whole genome shotgun (WGS) entry which is preliminary data.</text>
</comment>
<dbReference type="EMBL" id="ABDG02000020">
    <property type="protein sequence ID" value="EHK47856.1"/>
    <property type="molecule type" value="Genomic_DNA"/>
</dbReference>
<dbReference type="AlphaFoldDB" id="G9NP71"/>
<accession>G9NP71</accession>
<reference evidence="1 2" key="1">
    <citation type="journal article" date="2011" name="Genome Biol.">
        <title>Comparative genome sequence analysis underscores mycoparasitism as the ancestral life style of Trichoderma.</title>
        <authorList>
            <person name="Kubicek C.P."/>
            <person name="Herrera-Estrella A."/>
            <person name="Seidl-Seiboth V."/>
            <person name="Martinez D.A."/>
            <person name="Druzhinina I.S."/>
            <person name="Thon M."/>
            <person name="Zeilinger S."/>
            <person name="Casas-Flores S."/>
            <person name="Horwitz B.A."/>
            <person name="Mukherjee P.K."/>
            <person name="Mukherjee M."/>
            <person name="Kredics L."/>
            <person name="Alcaraz L.D."/>
            <person name="Aerts A."/>
            <person name="Antal Z."/>
            <person name="Atanasova L."/>
            <person name="Cervantes-Badillo M.G."/>
            <person name="Challacombe J."/>
            <person name="Chertkov O."/>
            <person name="McCluskey K."/>
            <person name="Coulpier F."/>
            <person name="Deshpande N."/>
            <person name="von Doehren H."/>
            <person name="Ebbole D.J."/>
            <person name="Esquivel-Naranjo E.U."/>
            <person name="Fekete E."/>
            <person name="Flipphi M."/>
            <person name="Glaser F."/>
            <person name="Gomez-Rodriguez E.Y."/>
            <person name="Gruber S."/>
            <person name="Han C."/>
            <person name="Henrissat B."/>
            <person name="Hermosa R."/>
            <person name="Hernandez-Onate M."/>
            <person name="Karaffa L."/>
            <person name="Kosti I."/>
            <person name="Le Crom S."/>
            <person name="Lindquist E."/>
            <person name="Lucas S."/>
            <person name="Luebeck M."/>
            <person name="Luebeck P.S."/>
            <person name="Margeot A."/>
            <person name="Metz B."/>
            <person name="Misra M."/>
            <person name="Nevalainen H."/>
            <person name="Omann M."/>
            <person name="Packer N."/>
            <person name="Perrone G."/>
            <person name="Uresti-Rivera E.E."/>
            <person name="Salamov A."/>
            <person name="Schmoll M."/>
            <person name="Seiboth B."/>
            <person name="Shapiro H."/>
            <person name="Sukno S."/>
            <person name="Tamayo-Ramos J.A."/>
            <person name="Tisch D."/>
            <person name="Wiest A."/>
            <person name="Wilkinson H.H."/>
            <person name="Zhang M."/>
            <person name="Coutinho P.M."/>
            <person name="Kenerley C.M."/>
            <person name="Monte E."/>
            <person name="Baker S.E."/>
            <person name="Grigoriev I.V."/>
        </authorList>
    </citation>
    <scope>NUCLEOTIDE SEQUENCE [LARGE SCALE GENOMIC DNA]</scope>
    <source>
        <strain evidence="2">ATCC 20476 / IMI 206040</strain>
    </source>
</reference>
<sequence length="194" mass="22217">MTEDESLSKSPSGPQSAVFSYFHFNPAIHSHEKQKPYEILINLPSAETNPDTYTCHNQEFEDHSTTVQDVRDREGDFSLDRNGMCWRTWHGPDAWQGIDAQEVEDMGHDRIQEEYIAAAEAFIREELERQDGRAIGVVKVFDWRLRISMNIKEFVSRIINPDNGLNAMIPVTHPHVVHQSFGGAVTRVRVHMGD</sequence>
<organism evidence="1 2">
    <name type="scientific">Hypocrea atroviridis (strain ATCC 20476 / IMI 206040)</name>
    <name type="common">Trichoderma atroviride</name>
    <dbReference type="NCBI Taxonomy" id="452589"/>
    <lineage>
        <taxon>Eukaryota</taxon>
        <taxon>Fungi</taxon>
        <taxon>Dikarya</taxon>
        <taxon>Ascomycota</taxon>
        <taxon>Pezizomycotina</taxon>
        <taxon>Sordariomycetes</taxon>
        <taxon>Hypocreomycetidae</taxon>
        <taxon>Hypocreales</taxon>
        <taxon>Hypocreaceae</taxon>
        <taxon>Trichoderma</taxon>
    </lineage>
</organism>
<evidence type="ECO:0000313" key="1">
    <source>
        <dbReference type="EMBL" id="EHK47856.1"/>
    </source>
</evidence>